<evidence type="ECO:0000256" key="4">
    <source>
        <dbReference type="ARBA" id="ARBA00015492"/>
    </source>
</evidence>
<dbReference type="InterPro" id="IPR017945">
    <property type="entry name" value="DHBP_synth_RibB-like_a/b_dom"/>
</dbReference>
<feature type="binding site" evidence="14">
    <location>
        <position position="171"/>
    </location>
    <ligand>
        <name>ATP</name>
        <dbReference type="ChEBI" id="CHEBI:30616"/>
    </ligand>
</feature>
<dbReference type="Pfam" id="PF01300">
    <property type="entry name" value="Sua5_yciO_yrdC"/>
    <property type="match status" value="1"/>
</dbReference>
<feature type="binding site" evidence="14">
    <location>
        <position position="54"/>
    </location>
    <ligand>
        <name>L-threonine</name>
        <dbReference type="ChEBI" id="CHEBI:57926"/>
    </ligand>
</feature>
<dbReference type="PROSITE" id="PS51163">
    <property type="entry name" value="YRDC"/>
    <property type="match status" value="1"/>
</dbReference>
<evidence type="ECO:0000313" key="16">
    <source>
        <dbReference type="EMBL" id="CUH58894.1"/>
    </source>
</evidence>
<comment type="similarity">
    <text evidence="2 13">Belongs to the SUA5 family.</text>
</comment>
<evidence type="ECO:0000256" key="10">
    <source>
        <dbReference type="ARBA" id="ARBA00022840"/>
    </source>
</evidence>
<dbReference type="Proteomes" id="UP000051298">
    <property type="component" value="Unassembled WGS sequence"/>
</dbReference>
<evidence type="ECO:0000313" key="17">
    <source>
        <dbReference type="Proteomes" id="UP000051298"/>
    </source>
</evidence>
<evidence type="ECO:0000256" key="8">
    <source>
        <dbReference type="ARBA" id="ARBA00022695"/>
    </source>
</evidence>
<dbReference type="PIRSF" id="PIRSF004930">
    <property type="entry name" value="Tln_factor_SUA5"/>
    <property type="match status" value="1"/>
</dbReference>
<feature type="binding site" evidence="14">
    <location>
        <position position="77"/>
    </location>
    <ligand>
        <name>ATP</name>
        <dbReference type="ChEBI" id="CHEBI:30616"/>
    </ligand>
</feature>
<feature type="binding site" evidence="14">
    <location>
        <position position="81"/>
    </location>
    <ligand>
        <name>ATP</name>
        <dbReference type="ChEBI" id="CHEBI:30616"/>
    </ligand>
</feature>
<dbReference type="GO" id="GO:0061710">
    <property type="term" value="F:L-threonylcarbamoyladenylate synthase"/>
    <property type="evidence" value="ECO:0007669"/>
    <property type="project" value="UniProtKB-EC"/>
</dbReference>
<comment type="subcellular location">
    <subcellularLocation>
        <location evidence="1 13">Cytoplasm</location>
    </subcellularLocation>
</comment>
<feature type="binding site" evidence="14">
    <location>
        <position position="213"/>
    </location>
    <ligand>
        <name>ATP</name>
        <dbReference type="ChEBI" id="CHEBI:30616"/>
    </ligand>
</feature>
<dbReference type="InterPro" id="IPR005145">
    <property type="entry name" value="Sua5_C"/>
</dbReference>
<proteinExistence type="inferred from homology"/>
<dbReference type="NCBIfam" id="TIGR00057">
    <property type="entry name" value="L-threonylcarbamoyladenylate synthase"/>
    <property type="match status" value="1"/>
</dbReference>
<evidence type="ECO:0000256" key="6">
    <source>
        <dbReference type="ARBA" id="ARBA00022679"/>
    </source>
</evidence>
<keyword evidence="9 13" id="KW-0547">Nucleotide-binding</keyword>
<comment type="catalytic activity">
    <reaction evidence="12 13">
        <text>L-threonine + hydrogencarbonate + ATP = L-threonylcarbamoyladenylate + diphosphate + H2O</text>
        <dbReference type="Rhea" id="RHEA:36407"/>
        <dbReference type="ChEBI" id="CHEBI:15377"/>
        <dbReference type="ChEBI" id="CHEBI:17544"/>
        <dbReference type="ChEBI" id="CHEBI:30616"/>
        <dbReference type="ChEBI" id="CHEBI:33019"/>
        <dbReference type="ChEBI" id="CHEBI:57926"/>
        <dbReference type="ChEBI" id="CHEBI:73682"/>
        <dbReference type="EC" id="2.7.7.87"/>
    </reaction>
</comment>
<evidence type="ECO:0000256" key="2">
    <source>
        <dbReference type="ARBA" id="ARBA00007663"/>
    </source>
</evidence>
<dbReference type="GO" id="GO:0003725">
    <property type="term" value="F:double-stranded RNA binding"/>
    <property type="evidence" value="ECO:0007669"/>
    <property type="project" value="UniProtKB-UniRule"/>
</dbReference>
<organism evidence="16 17">
    <name type="scientific">Thalassobacter stenotrophicus</name>
    <dbReference type="NCBI Taxonomy" id="266809"/>
    <lineage>
        <taxon>Bacteria</taxon>
        <taxon>Pseudomonadati</taxon>
        <taxon>Pseudomonadota</taxon>
        <taxon>Alphaproteobacteria</taxon>
        <taxon>Rhodobacterales</taxon>
        <taxon>Roseobacteraceae</taxon>
        <taxon>Thalassobacter</taxon>
    </lineage>
</organism>
<dbReference type="EMBL" id="CYRX01000007">
    <property type="protein sequence ID" value="CUH58894.1"/>
    <property type="molecule type" value="Genomic_DNA"/>
</dbReference>
<dbReference type="AlphaFoldDB" id="A0A0P1FG29"/>
<dbReference type="SUPFAM" id="SSF55821">
    <property type="entry name" value="YrdC/RibB"/>
    <property type="match status" value="1"/>
</dbReference>
<feature type="binding site" evidence="14">
    <location>
        <position position="161"/>
    </location>
    <ligand>
        <name>L-threonine</name>
        <dbReference type="ChEBI" id="CHEBI:57926"/>
    </ligand>
</feature>
<feature type="domain" description="YrdC-like" evidence="15">
    <location>
        <begin position="32"/>
        <end position="217"/>
    </location>
</feature>
<feature type="binding site" evidence="14">
    <location>
        <position position="249"/>
    </location>
    <ligand>
        <name>ATP</name>
        <dbReference type="ChEBI" id="CHEBI:30616"/>
    </ligand>
</feature>
<dbReference type="EC" id="2.7.7.87" evidence="3 13"/>
<dbReference type="GO" id="GO:0006450">
    <property type="term" value="P:regulation of translational fidelity"/>
    <property type="evidence" value="ECO:0007669"/>
    <property type="project" value="TreeGrafter"/>
</dbReference>
<keyword evidence="5 13" id="KW-0963">Cytoplasm</keyword>
<dbReference type="STRING" id="266809.PM03_07885"/>
<dbReference type="InterPro" id="IPR010923">
    <property type="entry name" value="T(6)A37_SUA5"/>
</dbReference>
<dbReference type="GO" id="GO:0000049">
    <property type="term" value="F:tRNA binding"/>
    <property type="evidence" value="ECO:0007669"/>
    <property type="project" value="TreeGrafter"/>
</dbReference>
<dbReference type="Gene3D" id="3.40.50.11030">
    <property type="entry name" value="Threonylcarbamoyl-AMP synthase, C-terminal domain"/>
    <property type="match status" value="1"/>
</dbReference>
<evidence type="ECO:0000256" key="7">
    <source>
        <dbReference type="ARBA" id="ARBA00022694"/>
    </source>
</evidence>
<dbReference type="GO" id="GO:0005737">
    <property type="term" value="C:cytoplasm"/>
    <property type="evidence" value="ECO:0007669"/>
    <property type="project" value="UniProtKB-SubCell"/>
</dbReference>
<name>A0A0P1FG29_9RHOB</name>
<evidence type="ECO:0000256" key="13">
    <source>
        <dbReference type="PIRNR" id="PIRNR004930"/>
    </source>
</evidence>
<sequence length="333" mass="34172">MFWANLGRASVANQQQRSVTYFQMTEILTPEANGLARAAAFLRGGELVAFPTETVYGLGGDATNGRACAGIFAAKGRPSFNPLIVHVPDLAAAQEYAVIEGPLLRLAQAFWPGPVTIVAPLRAGHGLSDLVSAGLPSVALRVPAHPLAQALLRETGRPLAAPSANPSGQISPTTAAHVYAGLNGKIAAILDGGACAVGLESTILGGDPVRLMRAGGLAVEEVEAQLGHALPEDTTPGKIQAPGQLSSHYAPDAPVSLNITDRHAGRTLIGFGEIMGDLTLSESGDLVEAASRLFGALHTADALGLPIDVAPIPNVGLGRAINDRLTRAAAPRS</sequence>
<feature type="binding site" evidence="14">
    <location>
        <position position="141"/>
    </location>
    <ligand>
        <name>L-threonine</name>
        <dbReference type="ChEBI" id="CHEBI:57926"/>
    </ligand>
</feature>
<evidence type="ECO:0000256" key="11">
    <source>
        <dbReference type="ARBA" id="ARBA00029774"/>
    </source>
</evidence>
<feature type="binding site" evidence="14">
    <location>
        <position position="201"/>
    </location>
    <ligand>
        <name>L-threonine</name>
        <dbReference type="ChEBI" id="CHEBI:57926"/>
    </ligand>
</feature>
<keyword evidence="7 13" id="KW-0819">tRNA processing</keyword>
<feature type="binding site" evidence="14">
    <location>
        <position position="86"/>
    </location>
    <ligand>
        <name>L-threonine</name>
        <dbReference type="ChEBI" id="CHEBI:57926"/>
    </ligand>
</feature>
<evidence type="ECO:0000256" key="5">
    <source>
        <dbReference type="ARBA" id="ARBA00022490"/>
    </source>
</evidence>
<dbReference type="GO" id="GO:0005524">
    <property type="term" value="F:ATP binding"/>
    <property type="evidence" value="ECO:0007669"/>
    <property type="project" value="UniProtKB-UniRule"/>
</dbReference>
<dbReference type="PANTHER" id="PTHR17490">
    <property type="entry name" value="SUA5"/>
    <property type="match status" value="1"/>
</dbReference>
<keyword evidence="8 13" id="KW-0548">Nucleotidyltransferase</keyword>
<comment type="function">
    <text evidence="13">Required for the formation of a threonylcarbamoyl group on adenosine at position 37 (t(6)A37) in tRNAs that read codons beginning with adenine.</text>
</comment>
<evidence type="ECO:0000256" key="12">
    <source>
        <dbReference type="ARBA" id="ARBA00048366"/>
    </source>
</evidence>
<feature type="binding site" evidence="14">
    <location>
        <position position="163"/>
    </location>
    <ligand>
        <name>ATP</name>
        <dbReference type="ChEBI" id="CHEBI:30616"/>
    </ligand>
</feature>
<reference evidence="16 17" key="1">
    <citation type="submission" date="2015-09" db="EMBL/GenBank/DDBJ databases">
        <authorList>
            <consortium name="Swine Surveillance"/>
        </authorList>
    </citation>
    <scope>NUCLEOTIDE SEQUENCE [LARGE SCALE GENOMIC DNA]</scope>
    <source>
        <strain evidence="16 17">CECT 5294</strain>
    </source>
</reference>
<evidence type="ECO:0000256" key="1">
    <source>
        <dbReference type="ARBA" id="ARBA00004496"/>
    </source>
</evidence>
<dbReference type="InterPro" id="IPR006070">
    <property type="entry name" value="Sua5-like_dom"/>
</dbReference>
<dbReference type="Gene3D" id="3.90.870.10">
    <property type="entry name" value="DHBP synthase"/>
    <property type="match status" value="1"/>
</dbReference>
<dbReference type="GO" id="GO:0008033">
    <property type="term" value="P:tRNA processing"/>
    <property type="evidence" value="ECO:0007669"/>
    <property type="project" value="UniProtKB-KW"/>
</dbReference>
<keyword evidence="10 13" id="KW-0067">ATP-binding</keyword>
<gene>
    <name evidence="16" type="primary">rimN</name>
    <name evidence="16" type="ORF">THS5294_00174</name>
</gene>
<evidence type="ECO:0000256" key="3">
    <source>
        <dbReference type="ARBA" id="ARBA00012584"/>
    </source>
</evidence>
<evidence type="ECO:0000259" key="15">
    <source>
        <dbReference type="PROSITE" id="PS51163"/>
    </source>
</evidence>
<accession>A0A0P1FG29</accession>
<evidence type="ECO:0000256" key="14">
    <source>
        <dbReference type="PIRSR" id="PIRSR004930-1"/>
    </source>
</evidence>
<dbReference type="InterPro" id="IPR038385">
    <property type="entry name" value="Sua5/YwlC_C"/>
</dbReference>
<protein>
    <recommendedName>
        <fullName evidence="4 13">Threonylcarbamoyl-AMP synthase</fullName>
        <shortName evidence="13">TC-AMP synthase</shortName>
        <ecNumber evidence="3 13">2.7.7.87</ecNumber>
    </recommendedName>
    <alternativeName>
        <fullName evidence="11 13">L-threonylcarbamoyladenylate synthase</fullName>
    </alternativeName>
</protein>
<dbReference type="InterPro" id="IPR050156">
    <property type="entry name" value="TC-AMP_synthase_SUA5"/>
</dbReference>
<dbReference type="eggNOG" id="COG0009">
    <property type="taxonomic scope" value="Bacteria"/>
</dbReference>
<keyword evidence="6 13" id="KW-0808">Transferase</keyword>
<evidence type="ECO:0000256" key="9">
    <source>
        <dbReference type="ARBA" id="ARBA00022741"/>
    </source>
</evidence>
<dbReference type="Pfam" id="PF03481">
    <property type="entry name" value="Sua5_C"/>
    <property type="match status" value="1"/>
</dbReference>
<dbReference type="PANTHER" id="PTHR17490:SF16">
    <property type="entry name" value="THREONYLCARBAMOYL-AMP SYNTHASE"/>
    <property type="match status" value="1"/>
</dbReference>